<dbReference type="FunCoup" id="G3J5X1">
    <property type="interactions" value="1043"/>
</dbReference>
<accession>G3J5X1</accession>
<feature type="compositionally biased region" description="Low complexity" evidence="2">
    <location>
        <begin position="805"/>
        <end position="858"/>
    </location>
</feature>
<dbReference type="Gene3D" id="1.25.10.10">
    <property type="entry name" value="Leucine-rich Repeat Variant"/>
    <property type="match status" value="1"/>
</dbReference>
<evidence type="ECO:0000313" key="4">
    <source>
        <dbReference type="EMBL" id="EGX96923.1"/>
    </source>
</evidence>
<dbReference type="AlphaFoldDB" id="G3J5X1"/>
<dbReference type="STRING" id="983644.G3J5X1"/>
<dbReference type="InterPro" id="IPR051177">
    <property type="entry name" value="CIK-Related_Protein"/>
</dbReference>
<feature type="compositionally biased region" description="Acidic residues" evidence="2">
    <location>
        <begin position="746"/>
        <end position="766"/>
    </location>
</feature>
<feature type="compositionally biased region" description="Low complexity" evidence="2">
    <location>
        <begin position="726"/>
        <end position="741"/>
    </location>
</feature>
<dbReference type="HOGENOM" id="CLU_010392_1_2_1"/>
<name>G3J5X1_CORMM</name>
<dbReference type="Gene3D" id="1.10.510.10">
    <property type="entry name" value="Transferase(Phosphotransferase) domain 1"/>
    <property type="match status" value="1"/>
</dbReference>
<dbReference type="Proteomes" id="UP000001610">
    <property type="component" value="Unassembled WGS sequence"/>
</dbReference>
<reference evidence="4 5" key="1">
    <citation type="journal article" date="2011" name="Genome Biol.">
        <title>Genome sequence of the insect pathogenic fungus Cordyceps militaris, a valued traditional Chinese medicine.</title>
        <authorList>
            <person name="Zheng P."/>
            <person name="Xia Y."/>
            <person name="Xiao G."/>
            <person name="Xiong C."/>
            <person name="Hu X."/>
            <person name="Zhang S."/>
            <person name="Zheng H."/>
            <person name="Huang Y."/>
            <person name="Zhou Y."/>
            <person name="Wang S."/>
            <person name="Zhao G.P."/>
            <person name="Liu X."/>
            <person name="St Leger R.J."/>
            <person name="Wang C."/>
        </authorList>
    </citation>
    <scope>NUCLEOTIDE SEQUENCE [LARGE SCALE GENOMIC DNA]</scope>
    <source>
        <strain evidence="4 5">CM01</strain>
    </source>
</reference>
<feature type="compositionally biased region" description="Low complexity" evidence="2">
    <location>
        <begin position="696"/>
        <end position="708"/>
    </location>
</feature>
<dbReference type="PANTHER" id="PTHR12984:SF3">
    <property type="entry name" value="N-TERMINAL KINASE-LIKE PROTEIN"/>
    <property type="match status" value="1"/>
</dbReference>
<dbReference type="EMBL" id="JH126399">
    <property type="protein sequence ID" value="EGX96923.1"/>
    <property type="molecule type" value="Genomic_DNA"/>
</dbReference>
<dbReference type="SMART" id="SM00220">
    <property type="entry name" value="S_TKc"/>
    <property type="match status" value="1"/>
</dbReference>
<evidence type="ECO:0000259" key="3">
    <source>
        <dbReference type="PROSITE" id="PS50011"/>
    </source>
</evidence>
<dbReference type="InterPro" id="IPR021133">
    <property type="entry name" value="HEAT_type_2"/>
</dbReference>
<evidence type="ECO:0000256" key="2">
    <source>
        <dbReference type="SAM" id="MobiDB-lite"/>
    </source>
</evidence>
<dbReference type="VEuPathDB" id="FungiDB:CCM_01581"/>
<feature type="region of interest" description="Disordered" evidence="2">
    <location>
        <begin position="688"/>
        <end position="878"/>
    </location>
</feature>
<dbReference type="PROSITE" id="PS50077">
    <property type="entry name" value="HEAT_REPEAT"/>
    <property type="match status" value="1"/>
</dbReference>
<feature type="repeat" description="HEAT" evidence="1">
    <location>
        <begin position="604"/>
        <end position="640"/>
    </location>
</feature>
<dbReference type="Pfam" id="PF00069">
    <property type="entry name" value="Pkinase"/>
    <property type="match status" value="1"/>
</dbReference>
<dbReference type="SUPFAM" id="SSF48371">
    <property type="entry name" value="ARM repeat"/>
    <property type="match status" value="1"/>
</dbReference>
<dbReference type="GO" id="GO:0004672">
    <property type="term" value="F:protein kinase activity"/>
    <property type="evidence" value="ECO:0007669"/>
    <property type="project" value="InterPro"/>
</dbReference>
<keyword evidence="4" id="KW-0418">Kinase</keyword>
<keyword evidence="5" id="KW-1185">Reference proteome</keyword>
<evidence type="ECO:0000256" key="1">
    <source>
        <dbReference type="PROSITE-ProRule" id="PRU00103"/>
    </source>
</evidence>
<dbReference type="KEGG" id="cmt:CCM_01581"/>
<feature type="compositionally biased region" description="Low complexity" evidence="2">
    <location>
        <begin position="767"/>
        <end position="787"/>
    </location>
</feature>
<feature type="domain" description="Protein kinase" evidence="3">
    <location>
        <begin position="91"/>
        <end position="350"/>
    </location>
</feature>
<dbReference type="GeneID" id="18163612"/>
<dbReference type="OMA" id="NDTSWAG"/>
<sequence length="878" mass="94468">MSGGGTKLSGDCQTRPPSKIGGSKTSSLQVLNLFGEKQDLGSIAVHQGYGLKLEAISGTLYLFTTTLLDAPLSRTLSYQDYRHPTTRAQGLSTMDFLKSAVASAMAKGPPFPYSFGDKVDVDESIWNLYNGIKKEDGSNCSIFSFDVTAHRGLLPLARNGLRKLRTIRHPGVIKVLDTVETETYIYIATERVVPLRWHVRRKSMSPETIKWGLHGIARTLKFINSDASSIHGCIKVGSVYTSESGEWKLGGFEILSSVKEDESTIYVKVVQGGWDVIKKNPHSAVDAFNYGVLIYEVFNGDYNGHDSAGQTRNVPPTMHSSYKRLCNANPKARISVSTFLDQGSRRDSFFDTPLIKLTEDIDNLGIKSEEEREQFLEYVLAVVLPTPILTITSDLEQVSDDFPEDFFIMKVLPELMKSVEFGGGGPKAISVVLKIASKLSQDDFETKMVPFIVRMFGNPDRAIRVCLLDSLPLIIDQLPQKIVNDKIFPQIVTGFVDAAPIVREQTLKSVLVLITKLSDRTINGELLKHLAKAANDEQPGIRTNTTICLGKIAKHLGPGSRSKVLIAAFTRSMRDPFVHARNAALMSLAATLEYFTEEDCATRILPVLCPLLMDKEKLVRDQASRAMDTYVAKIKKATANMPDSVLPPTQIGDGQAARMSTPQPTAGSQGWTGWAISSFTNKMSTAAGEMQTTNGSAPSPKAPSSPAADGCKPTSSASTLHRQVLASPPASTAAPSPTPSAVAEELYGDDDAGGWGDMDDVDDDAGWGEAASQPAAKSAPATASATPFDEGEPDFAGWLAAQSQKKPGGKALPKGLVKAGSAANKVPVKPAAKAKPVAGSAAKKVPVKPTAKAKPVAAKKIDLAPKADDDDDGWGDSW</sequence>
<organism evidence="4 5">
    <name type="scientific">Cordyceps militaris (strain CM01)</name>
    <name type="common">Caterpillar fungus</name>
    <dbReference type="NCBI Taxonomy" id="983644"/>
    <lineage>
        <taxon>Eukaryota</taxon>
        <taxon>Fungi</taxon>
        <taxon>Dikarya</taxon>
        <taxon>Ascomycota</taxon>
        <taxon>Pezizomycotina</taxon>
        <taxon>Sordariomycetes</taxon>
        <taxon>Hypocreomycetidae</taxon>
        <taxon>Hypocreales</taxon>
        <taxon>Cordycipitaceae</taxon>
        <taxon>Cordyceps</taxon>
    </lineage>
</organism>
<dbReference type="SUPFAM" id="SSF56112">
    <property type="entry name" value="Protein kinase-like (PK-like)"/>
    <property type="match status" value="1"/>
</dbReference>
<dbReference type="GO" id="GO:0005737">
    <property type="term" value="C:cytoplasm"/>
    <property type="evidence" value="ECO:0007669"/>
    <property type="project" value="TreeGrafter"/>
</dbReference>
<feature type="region of interest" description="Disordered" evidence="2">
    <location>
        <begin position="641"/>
        <end position="673"/>
    </location>
</feature>
<dbReference type="GO" id="GO:0006409">
    <property type="term" value="P:tRNA export from nucleus"/>
    <property type="evidence" value="ECO:0007669"/>
    <property type="project" value="TreeGrafter"/>
</dbReference>
<dbReference type="OrthoDB" id="447103at2759"/>
<dbReference type="GO" id="GO:0005524">
    <property type="term" value="F:ATP binding"/>
    <property type="evidence" value="ECO:0007669"/>
    <property type="project" value="InterPro"/>
</dbReference>
<dbReference type="eggNOG" id="KOG1243">
    <property type="taxonomic scope" value="Eukaryota"/>
</dbReference>
<keyword evidence="4" id="KW-0808">Transferase</keyword>
<dbReference type="InterPro" id="IPR011009">
    <property type="entry name" value="Kinase-like_dom_sf"/>
</dbReference>
<proteinExistence type="predicted"/>
<dbReference type="RefSeq" id="XP_006666800.1">
    <property type="nucleotide sequence ID" value="XM_006666737.1"/>
</dbReference>
<dbReference type="InterPro" id="IPR000719">
    <property type="entry name" value="Prot_kinase_dom"/>
</dbReference>
<gene>
    <name evidence="4" type="ORF">CCM_01581</name>
</gene>
<feature type="compositionally biased region" description="Polar residues" evidence="2">
    <location>
        <begin position="658"/>
        <end position="673"/>
    </location>
</feature>
<feature type="compositionally biased region" description="Acidic residues" evidence="2">
    <location>
        <begin position="868"/>
        <end position="878"/>
    </location>
</feature>
<dbReference type="InterPro" id="IPR016024">
    <property type="entry name" value="ARM-type_fold"/>
</dbReference>
<dbReference type="PROSITE" id="PS50011">
    <property type="entry name" value="PROTEIN_KINASE_DOM"/>
    <property type="match status" value="1"/>
</dbReference>
<protein>
    <submittedName>
        <fullName evidence="4">Protein kinase</fullName>
    </submittedName>
</protein>
<dbReference type="InParanoid" id="G3J5X1"/>
<evidence type="ECO:0000313" key="5">
    <source>
        <dbReference type="Proteomes" id="UP000001610"/>
    </source>
</evidence>
<dbReference type="InterPro" id="IPR011989">
    <property type="entry name" value="ARM-like"/>
</dbReference>
<dbReference type="Gene3D" id="3.30.200.20">
    <property type="entry name" value="Phosphorylase Kinase, domain 1"/>
    <property type="match status" value="1"/>
</dbReference>
<dbReference type="PANTHER" id="PTHR12984">
    <property type="entry name" value="SCY1-RELATED S/T PROTEIN KINASE-LIKE"/>
    <property type="match status" value="1"/>
</dbReference>
<feature type="region of interest" description="Disordered" evidence="2">
    <location>
        <begin position="1"/>
        <end position="24"/>
    </location>
</feature>